<sequence length="51" mass="5887">MVCIMENERNNRFYPLEAQTEDVIAQHCLPAMPEGHEGDNEEEVCFVLGYN</sequence>
<comment type="caution">
    <text evidence="1">The sequence shown here is derived from an EMBL/GenBank/DDBJ whole genome shotgun (WGS) entry which is preliminary data.</text>
</comment>
<keyword evidence="2" id="KW-1185">Reference proteome</keyword>
<dbReference type="Proteomes" id="UP000761574">
    <property type="component" value="Unassembled WGS sequence"/>
</dbReference>
<dbReference type="EMBL" id="BPFB01000014">
    <property type="protein sequence ID" value="GIU45957.1"/>
    <property type="molecule type" value="Genomic_DNA"/>
</dbReference>
<organism evidence="1 2">
    <name type="scientific">Shewanella algidipiscicola</name>
    <dbReference type="NCBI Taxonomy" id="614070"/>
    <lineage>
        <taxon>Bacteria</taxon>
        <taxon>Pseudomonadati</taxon>
        <taxon>Pseudomonadota</taxon>
        <taxon>Gammaproteobacteria</taxon>
        <taxon>Alteromonadales</taxon>
        <taxon>Shewanellaceae</taxon>
        <taxon>Shewanella</taxon>
    </lineage>
</organism>
<evidence type="ECO:0000313" key="2">
    <source>
        <dbReference type="Proteomes" id="UP000761574"/>
    </source>
</evidence>
<accession>A0ABQ4PEH4</accession>
<gene>
    <name evidence="1" type="ORF">TUM4630_15300</name>
</gene>
<reference evidence="1 2" key="1">
    <citation type="submission" date="2021-05" db="EMBL/GenBank/DDBJ databases">
        <title>Molecular characterization for Shewanella algae harboring chromosomal blaOXA-55-like strains isolated from clinical and environment sample.</title>
        <authorList>
            <person name="Ohama Y."/>
            <person name="Aoki K."/>
            <person name="Harada S."/>
            <person name="Moriya K."/>
            <person name="Ishii Y."/>
            <person name="Tateda K."/>
        </authorList>
    </citation>
    <scope>NUCLEOTIDE SEQUENCE [LARGE SCALE GENOMIC DNA]</scope>
    <source>
        <strain evidence="1 2">LMG 23746</strain>
    </source>
</reference>
<evidence type="ECO:0000313" key="1">
    <source>
        <dbReference type="EMBL" id="GIU45957.1"/>
    </source>
</evidence>
<name>A0ABQ4PEH4_9GAMM</name>
<protein>
    <submittedName>
        <fullName evidence="1">Uncharacterized protein</fullName>
    </submittedName>
</protein>
<proteinExistence type="predicted"/>